<keyword evidence="5" id="KW-0519">Myristate</keyword>
<dbReference type="PANTHER" id="PTHR22996">
    <property type="entry name" value="MAHOGUNIN"/>
    <property type="match status" value="1"/>
</dbReference>
<dbReference type="EMBL" id="LN714484">
    <property type="protein sequence ID" value="CEL68100.1"/>
    <property type="molecule type" value="Genomic_DNA"/>
</dbReference>
<gene>
    <name evidence="16" type="ORF">BN1204_038740</name>
    <name evidence="15" type="ORF">NCLIV_038740</name>
</gene>
<evidence type="ECO:0000256" key="1">
    <source>
        <dbReference type="ARBA" id="ARBA00000900"/>
    </source>
</evidence>
<feature type="compositionally biased region" description="Low complexity" evidence="13">
    <location>
        <begin position="242"/>
        <end position="258"/>
    </location>
</feature>
<dbReference type="InterPro" id="IPR001841">
    <property type="entry name" value="Znf_RING"/>
</dbReference>
<dbReference type="Gene3D" id="3.30.40.10">
    <property type="entry name" value="Zinc/RING finger domain, C3HC4 (zinc finger)"/>
    <property type="match status" value="1"/>
</dbReference>
<evidence type="ECO:0000313" key="16">
    <source>
        <dbReference type="EMBL" id="CEL68100.1"/>
    </source>
</evidence>
<evidence type="ECO:0000256" key="4">
    <source>
        <dbReference type="ARBA" id="ARBA00022679"/>
    </source>
</evidence>
<evidence type="ECO:0000256" key="8">
    <source>
        <dbReference type="ARBA" id="ARBA00022786"/>
    </source>
</evidence>
<evidence type="ECO:0000256" key="3">
    <source>
        <dbReference type="ARBA" id="ARBA00012483"/>
    </source>
</evidence>
<dbReference type="GO" id="GO:0008270">
    <property type="term" value="F:zinc ion binding"/>
    <property type="evidence" value="ECO:0007669"/>
    <property type="project" value="UniProtKB-KW"/>
</dbReference>
<dbReference type="AlphaFoldDB" id="F0VAP4"/>
<reference evidence="15" key="2">
    <citation type="submission" date="2011-03" db="EMBL/GenBank/DDBJ databases">
        <title>Comparative genomics and transcriptomics of Neospora caninum and Toxoplasma gondii.</title>
        <authorList>
            <person name="Reid A.J."/>
            <person name="Sohal A."/>
            <person name="Harris D."/>
            <person name="Quail M."/>
            <person name="Sanders M."/>
            <person name="Berriman M."/>
            <person name="Wastling J.M."/>
            <person name="Pain A."/>
        </authorList>
    </citation>
    <scope>NUCLEOTIDE SEQUENCE</scope>
    <source>
        <strain evidence="15">Liverpool</strain>
    </source>
</reference>
<dbReference type="PANTHER" id="PTHR22996:SF0">
    <property type="entry name" value="RE60872P-RELATED"/>
    <property type="match status" value="1"/>
</dbReference>
<comment type="catalytic activity">
    <reaction evidence="1">
        <text>S-ubiquitinyl-[E2 ubiquitin-conjugating enzyme]-L-cysteine + [acceptor protein]-L-lysine = [E2 ubiquitin-conjugating enzyme]-L-cysteine + N(6)-ubiquitinyl-[acceptor protein]-L-lysine.</text>
        <dbReference type="EC" id="2.3.2.27"/>
    </reaction>
</comment>
<proteinExistence type="inferred from homology"/>
<dbReference type="VEuPathDB" id="ToxoDB:NCLIV_038740"/>
<feature type="region of interest" description="Disordered" evidence="13">
    <location>
        <begin position="295"/>
        <end position="323"/>
    </location>
</feature>
<comment type="similarity">
    <text evidence="11">Belongs to the RING-type zinc finger family. LOG2 subfamily.</text>
</comment>
<keyword evidence="8" id="KW-0833">Ubl conjugation pathway</keyword>
<organism evidence="15 17">
    <name type="scientific">Neospora caninum (strain Liverpool)</name>
    <dbReference type="NCBI Taxonomy" id="572307"/>
    <lineage>
        <taxon>Eukaryota</taxon>
        <taxon>Sar</taxon>
        <taxon>Alveolata</taxon>
        <taxon>Apicomplexa</taxon>
        <taxon>Conoidasida</taxon>
        <taxon>Coccidia</taxon>
        <taxon>Eucoccidiorida</taxon>
        <taxon>Eimeriorina</taxon>
        <taxon>Sarcocystidae</taxon>
        <taxon>Neospora</taxon>
    </lineage>
</organism>
<evidence type="ECO:0000313" key="15">
    <source>
        <dbReference type="EMBL" id="CBZ50799.1"/>
    </source>
</evidence>
<evidence type="ECO:0000256" key="6">
    <source>
        <dbReference type="ARBA" id="ARBA00022723"/>
    </source>
</evidence>
<dbReference type="CDD" id="cd16789">
    <property type="entry name" value="mRING-HC-C3HC5_MGRN1-like"/>
    <property type="match status" value="1"/>
</dbReference>
<dbReference type="InterPro" id="IPR045195">
    <property type="entry name" value="LOG2-like_mRING_C3HC5"/>
</dbReference>
<comment type="pathway">
    <text evidence="2">Protein modification; protein ubiquitination.</text>
</comment>
<feature type="region of interest" description="Disordered" evidence="13">
    <location>
        <begin position="222"/>
        <end position="261"/>
    </location>
</feature>
<reference evidence="15" key="1">
    <citation type="submission" date="2011-02" db="EMBL/GenBank/DDBJ databases">
        <authorList>
            <person name="Aslett M."/>
        </authorList>
    </citation>
    <scope>NUCLEOTIDE SEQUENCE</scope>
    <source>
        <strain evidence="15">Liverpool</strain>
    </source>
</reference>
<keyword evidence="17" id="KW-1185">Reference proteome</keyword>
<reference evidence="16" key="4">
    <citation type="journal article" date="2015" name="PLoS ONE">
        <title>Comprehensive Evaluation of Toxoplasma gondii VEG and Neospora caninum LIV Genomes with Tachyzoite Stage Transcriptome and Proteome Defines Novel Transcript Features.</title>
        <authorList>
            <person name="Ramaprasad A."/>
            <person name="Mourier T."/>
            <person name="Naeem R."/>
            <person name="Malas T.B."/>
            <person name="Moussa E."/>
            <person name="Panigrahi A."/>
            <person name="Vermont S.J."/>
            <person name="Otto T.D."/>
            <person name="Wastling J."/>
            <person name="Pain A."/>
        </authorList>
    </citation>
    <scope>NUCLEOTIDE SEQUENCE</scope>
    <source>
        <strain evidence="16">Liverpool</strain>
    </source>
</reference>
<reference evidence="17" key="3">
    <citation type="journal article" date="2012" name="PLoS Pathog.">
        <title>Comparative genomics of the apicomplexan parasites Toxoplasma gondii and Neospora caninum: Coccidia differing in host range and transmission strategy.</title>
        <authorList>
            <person name="Reid A.J."/>
            <person name="Vermont S.J."/>
            <person name="Cotton J.A."/>
            <person name="Harris D."/>
            <person name="Hill-Cawthorne G.A."/>
            <person name="Konen-Waisman S."/>
            <person name="Latham S.M."/>
            <person name="Mourier T."/>
            <person name="Norton R."/>
            <person name="Quail M.A."/>
            <person name="Sanders M."/>
            <person name="Shanmugam D."/>
            <person name="Sohal A."/>
            <person name="Wasmuth J.D."/>
            <person name="Brunk B."/>
            <person name="Grigg M.E."/>
            <person name="Howard J.C."/>
            <person name="Parkinson J."/>
            <person name="Roos D.S."/>
            <person name="Trees A.J."/>
            <person name="Berriman M."/>
            <person name="Pain A."/>
            <person name="Wastling J.M."/>
        </authorList>
    </citation>
    <scope>NUCLEOTIDE SEQUENCE [LARGE SCALE GENOMIC DNA]</scope>
    <source>
        <strain evidence="17">Liverpool</strain>
    </source>
</reference>
<dbReference type="InParanoid" id="F0VAP4"/>
<dbReference type="InterPro" id="IPR058981">
    <property type="entry name" value="MGRN1/RNF157-like_N"/>
</dbReference>
<evidence type="ECO:0000256" key="10">
    <source>
        <dbReference type="ARBA" id="ARBA00023288"/>
    </source>
</evidence>
<evidence type="ECO:0000256" key="7">
    <source>
        <dbReference type="ARBA" id="ARBA00022771"/>
    </source>
</evidence>
<dbReference type="GeneID" id="13441833"/>
<dbReference type="InterPro" id="IPR013083">
    <property type="entry name" value="Znf_RING/FYVE/PHD"/>
</dbReference>
<dbReference type="OrthoDB" id="10261999at2759"/>
<dbReference type="GO" id="GO:0061630">
    <property type="term" value="F:ubiquitin protein ligase activity"/>
    <property type="evidence" value="ECO:0007669"/>
    <property type="project" value="UniProtKB-EC"/>
</dbReference>
<dbReference type="OMA" id="FCCKEEF"/>
<keyword evidence="6" id="KW-0479">Metal-binding</keyword>
<evidence type="ECO:0000256" key="12">
    <source>
        <dbReference type="PROSITE-ProRule" id="PRU00175"/>
    </source>
</evidence>
<dbReference type="SMART" id="SM00184">
    <property type="entry name" value="RING"/>
    <property type="match status" value="1"/>
</dbReference>
<keyword evidence="4" id="KW-0808">Transferase</keyword>
<name>F0VAP4_NEOCL</name>
<dbReference type="RefSeq" id="XP_003880832.1">
    <property type="nucleotide sequence ID" value="XM_003880783.1"/>
</dbReference>
<keyword evidence="10" id="KW-0449">Lipoprotein</keyword>
<evidence type="ECO:0000256" key="11">
    <source>
        <dbReference type="ARBA" id="ARBA00025721"/>
    </source>
</evidence>
<accession>F0VAP4</accession>
<keyword evidence="7 12" id="KW-0863">Zinc-finger</keyword>
<dbReference type="Proteomes" id="UP000007494">
    <property type="component" value="Chromosome IX"/>
</dbReference>
<dbReference type="eggNOG" id="KOG4265">
    <property type="taxonomic scope" value="Eukaryota"/>
</dbReference>
<dbReference type="InterPro" id="IPR045194">
    <property type="entry name" value="MGRN1/RNF157-like"/>
</dbReference>
<dbReference type="SUPFAM" id="SSF57850">
    <property type="entry name" value="RING/U-box"/>
    <property type="match status" value="1"/>
</dbReference>
<feature type="compositionally biased region" description="Basic and acidic residues" evidence="13">
    <location>
        <begin position="1"/>
        <end position="12"/>
    </location>
</feature>
<dbReference type="Pfam" id="PF26192">
    <property type="entry name" value="RNF157-like_N"/>
    <property type="match status" value="1"/>
</dbReference>
<evidence type="ECO:0000313" key="17">
    <source>
        <dbReference type="Proteomes" id="UP000007494"/>
    </source>
</evidence>
<dbReference type="Pfam" id="PF13920">
    <property type="entry name" value="zf-C3HC4_3"/>
    <property type="match status" value="1"/>
</dbReference>
<feature type="region of interest" description="Disordered" evidence="13">
    <location>
        <begin position="1"/>
        <end position="67"/>
    </location>
</feature>
<evidence type="ECO:0000256" key="5">
    <source>
        <dbReference type="ARBA" id="ARBA00022707"/>
    </source>
</evidence>
<evidence type="ECO:0000259" key="14">
    <source>
        <dbReference type="PROSITE" id="PS50089"/>
    </source>
</evidence>
<protein>
    <recommendedName>
        <fullName evidence="3">RING-type E3 ubiquitin transferase</fullName>
        <ecNumber evidence="3">2.3.2.27</ecNumber>
    </recommendedName>
</protein>
<keyword evidence="9" id="KW-0862">Zinc</keyword>
<evidence type="ECO:0000256" key="9">
    <source>
        <dbReference type="ARBA" id="ARBA00022833"/>
    </source>
</evidence>
<dbReference type="GO" id="GO:0016567">
    <property type="term" value="P:protein ubiquitination"/>
    <property type="evidence" value="ECO:0007669"/>
    <property type="project" value="TreeGrafter"/>
</dbReference>
<dbReference type="EC" id="2.3.2.27" evidence="3"/>
<dbReference type="GO" id="GO:0005737">
    <property type="term" value="C:cytoplasm"/>
    <property type="evidence" value="ECO:0007669"/>
    <property type="project" value="TreeGrafter"/>
</dbReference>
<evidence type="ECO:0000256" key="13">
    <source>
        <dbReference type="SAM" id="MobiDB-lite"/>
    </source>
</evidence>
<evidence type="ECO:0000256" key="2">
    <source>
        <dbReference type="ARBA" id="ARBA00004906"/>
    </source>
</evidence>
<feature type="domain" description="RING-type" evidence="14">
    <location>
        <begin position="333"/>
        <end position="372"/>
    </location>
</feature>
<dbReference type="EMBL" id="FR823385">
    <property type="protein sequence ID" value="CBZ50799.1"/>
    <property type="molecule type" value="Genomic_DNA"/>
</dbReference>
<sequence>MGGGASRDRQELSTRFSYGPQQVVFIPSSQNPNSGGRPGTPNMPLSQPPDPRFGGPQNEVPAPAGPEAVPRLNVQQTCVVKNPVNLHKHSLKCFQDPAYPDRLFFSFLLDSTTEVDVSVHYYAQQLTDAVTGAPSFVSRLSCPASESSRRFPAAMSQHFCTTPEEALLLSDWQQQANLESEDEDEDVYPITVCLRSVPPAQSGPTQQPSMVKNQYTFARILRVPRGGGGGPATDASSGSDPAAGDVSVSSGAGNVSNSPGHEWRAQIVKQKIQFGTRTFEVQEIFGIERGNSTEMQRLQSEARSSHAAGSSGEDADSKHFGDGHADNLAGRECVICLAEERNTAVLPCRHMCLCSGCANIMRMQSNKCPICRQPVTSLLQITMKTNPE</sequence>
<dbReference type="PROSITE" id="PS50089">
    <property type="entry name" value="ZF_RING_2"/>
    <property type="match status" value="1"/>
</dbReference>